<keyword evidence="3 12" id="KW-0813">Transport</keyword>
<dbReference type="EMBL" id="GBRD01012396">
    <property type="protein sequence ID" value="JAG53428.1"/>
    <property type="molecule type" value="Transcribed_RNA"/>
</dbReference>
<evidence type="ECO:0000256" key="10">
    <source>
        <dbReference type="ARBA" id="ARBA00023201"/>
    </source>
</evidence>
<evidence type="ECO:0008006" key="16">
    <source>
        <dbReference type="Google" id="ProtNLM"/>
    </source>
</evidence>
<evidence type="ECO:0000256" key="13">
    <source>
        <dbReference type="SAM" id="MobiDB-lite"/>
    </source>
</evidence>
<name>A0A0K8SJE9_LYGHE</name>
<keyword evidence="11 12" id="KW-0407">Ion channel</keyword>
<evidence type="ECO:0000256" key="5">
    <source>
        <dbReference type="ARBA" id="ARBA00022692"/>
    </source>
</evidence>
<comment type="subcellular location">
    <subcellularLocation>
        <location evidence="1">Membrane</location>
        <topology evidence="1">Multi-pass membrane protein</topology>
    </subcellularLocation>
</comment>
<keyword evidence="5 12" id="KW-0812">Transmembrane</keyword>
<organism evidence="15">
    <name type="scientific">Lygus hesperus</name>
    <name type="common">Western plant bug</name>
    <dbReference type="NCBI Taxonomy" id="30085"/>
    <lineage>
        <taxon>Eukaryota</taxon>
        <taxon>Metazoa</taxon>
        <taxon>Ecdysozoa</taxon>
        <taxon>Arthropoda</taxon>
        <taxon>Hexapoda</taxon>
        <taxon>Insecta</taxon>
        <taxon>Pterygota</taxon>
        <taxon>Neoptera</taxon>
        <taxon>Paraneoptera</taxon>
        <taxon>Hemiptera</taxon>
        <taxon>Heteroptera</taxon>
        <taxon>Panheteroptera</taxon>
        <taxon>Cimicomorpha</taxon>
        <taxon>Miridae</taxon>
        <taxon>Mirini</taxon>
        <taxon>Lygus</taxon>
    </lineage>
</organism>
<evidence type="ECO:0000256" key="11">
    <source>
        <dbReference type="ARBA" id="ARBA00023303"/>
    </source>
</evidence>
<evidence type="ECO:0000256" key="12">
    <source>
        <dbReference type="RuleBase" id="RU000679"/>
    </source>
</evidence>
<evidence type="ECO:0000256" key="14">
    <source>
        <dbReference type="SAM" id="Phobius"/>
    </source>
</evidence>
<dbReference type="GO" id="GO:0005886">
    <property type="term" value="C:plasma membrane"/>
    <property type="evidence" value="ECO:0007669"/>
    <property type="project" value="TreeGrafter"/>
</dbReference>
<dbReference type="PRINTS" id="PR01078">
    <property type="entry name" value="AMINACHANNEL"/>
</dbReference>
<evidence type="ECO:0000256" key="2">
    <source>
        <dbReference type="ARBA" id="ARBA00007193"/>
    </source>
</evidence>
<keyword evidence="4 12" id="KW-0894">Sodium channel</keyword>
<keyword evidence="6 14" id="KW-1133">Transmembrane helix</keyword>
<evidence type="ECO:0000256" key="9">
    <source>
        <dbReference type="ARBA" id="ARBA00023136"/>
    </source>
</evidence>
<dbReference type="PANTHER" id="PTHR11690:SF288">
    <property type="entry name" value="AMILORIDE-SENSITIVE NA+ CHANNEL-RELATED"/>
    <property type="match status" value="1"/>
</dbReference>
<evidence type="ECO:0000256" key="3">
    <source>
        <dbReference type="ARBA" id="ARBA00022448"/>
    </source>
</evidence>
<dbReference type="PANTHER" id="PTHR11690">
    <property type="entry name" value="AMILORIDE-SENSITIVE SODIUM CHANNEL-RELATED"/>
    <property type="match status" value="1"/>
</dbReference>
<proteinExistence type="inferred from homology"/>
<sequence length="608" mass="68338">MGDKVASQNHERTCDGHAPGDLSSGARKAETSTSSSSSQRSSGLSSRMSSRSEVNMGKLKRSLRRKALLHKDSLKHHLQDYCSSTSIHGVKYLGNTTTPLEKAWWAAMLACCVVGNAYLIHKVWVKWNHSPVIVSFAETAMPVWEVPFPTITICSSIKSDVESFNFTKHFNQMMNNKKNGDNITTNISERDFQSMSDMSLICDEPILVEGAEDFVNESAIEFLMDVGPELNETSLVCQFDDEAITNCSDYFTKTFLDEGVCYSFNMLSPTQLFDQSHGSNPYFEEHFYDSSWSLGKGYASDSDLQSSYPRRVLSAGARSSMSVVLQYRSRDFDSLCRGPIGGFKVLLNNPAEFPLSRELYWRSPPGEELILMVQPKIMTTSDGLRPYDPKIRQCYFQGERYLHYFQVYTQRNCEVECLTNFTLNECGCVAFYMPRKPSTPLCGAAKKSCMIDAQSALRTYEIEAVRKESINSKCNCLQACQSIQFDAETSQSQLDAVKVLTAFGDNASEIDGLEVARVKIFFKDKQFIPSRRSELFGVVDFLANCGGLLGLFCGLSILSICELVYYITIRFWSNFKVVKKKHESMEKDDGTATSAVSNNDLRAELKMY</sequence>
<feature type="transmembrane region" description="Helical" evidence="14">
    <location>
        <begin position="548"/>
        <end position="572"/>
    </location>
</feature>
<reference evidence="15" key="1">
    <citation type="submission" date="2014-09" db="EMBL/GenBank/DDBJ databases">
        <authorList>
            <person name="Magalhaes I.L.F."/>
            <person name="Oliveira U."/>
            <person name="Santos F.R."/>
            <person name="Vidigal T.H.D.A."/>
            <person name="Brescovit A.D."/>
            <person name="Santos A.J."/>
        </authorList>
    </citation>
    <scope>NUCLEOTIDE SEQUENCE</scope>
</reference>
<keyword evidence="9 14" id="KW-0472">Membrane</keyword>
<dbReference type="InterPro" id="IPR001873">
    <property type="entry name" value="ENaC"/>
</dbReference>
<keyword evidence="10 12" id="KW-0739">Sodium transport</keyword>
<keyword evidence="7" id="KW-0915">Sodium</keyword>
<feature type="compositionally biased region" description="Basic and acidic residues" evidence="13">
    <location>
        <begin position="1"/>
        <end position="15"/>
    </location>
</feature>
<evidence type="ECO:0000256" key="4">
    <source>
        <dbReference type="ARBA" id="ARBA00022461"/>
    </source>
</evidence>
<evidence type="ECO:0000256" key="7">
    <source>
        <dbReference type="ARBA" id="ARBA00023053"/>
    </source>
</evidence>
<evidence type="ECO:0000256" key="1">
    <source>
        <dbReference type="ARBA" id="ARBA00004141"/>
    </source>
</evidence>
<comment type="similarity">
    <text evidence="2 12">Belongs to the amiloride-sensitive sodium channel (TC 1.A.6) family.</text>
</comment>
<dbReference type="Pfam" id="PF00858">
    <property type="entry name" value="ASC"/>
    <property type="match status" value="1"/>
</dbReference>
<dbReference type="Gene3D" id="1.10.287.770">
    <property type="entry name" value="YojJ-like"/>
    <property type="match status" value="1"/>
</dbReference>
<accession>A0A0K8SJE9</accession>
<feature type="compositionally biased region" description="Low complexity" evidence="13">
    <location>
        <begin position="32"/>
        <end position="52"/>
    </location>
</feature>
<dbReference type="AlphaFoldDB" id="A0A0K8SJE9"/>
<dbReference type="GO" id="GO:0015280">
    <property type="term" value="F:ligand-gated sodium channel activity"/>
    <property type="evidence" value="ECO:0007669"/>
    <property type="project" value="TreeGrafter"/>
</dbReference>
<protein>
    <recommendedName>
        <fullName evidence="16">Sodium channel protein Nach</fullName>
    </recommendedName>
</protein>
<feature type="region of interest" description="Disordered" evidence="13">
    <location>
        <begin position="1"/>
        <end position="56"/>
    </location>
</feature>
<evidence type="ECO:0000313" key="15">
    <source>
        <dbReference type="EMBL" id="JAG53428.1"/>
    </source>
</evidence>
<dbReference type="Gene3D" id="2.60.470.10">
    <property type="entry name" value="Acid-sensing ion channels like domains"/>
    <property type="match status" value="1"/>
</dbReference>
<keyword evidence="8 12" id="KW-0406">Ion transport</keyword>
<evidence type="ECO:0000256" key="8">
    <source>
        <dbReference type="ARBA" id="ARBA00023065"/>
    </source>
</evidence>
<evidence type="ECO:0000256" key="6">
    <source>
        <dbReference type="ARBA" id="ARBA00022989"/>
    </source>
</evidence>